<keyword evidence="1" id="KW-1133">Transmembrane helix</keyword>
<keyword evidence="1" id="KW-0812">Transmembrane</keyword>
<dbReference type="AlphaFoldDB" id="A0A7W7SVR6"/>
<name>A0A7W7SVR6_9ACTN</name>
<evidence type="ECO:0000313" key="3">
    <source>
        <dbReference type="Proteomes" id="UP000578819"/>
    </source>
</evidence>
<feature type="transmembrane region" description="Helical" evidence="1">
    <location>
        <begin position="136"/>
        <end position="154"/>
    </location>
</feature>
<dbReference type="EMBL" id="JACHJW010000001">
    <property type="protein sequence ID" value="MBB4961242.1"/>
    <property type="molecule type" value="Genomic_DNA"/>
</dbReference>
<proteinExistence type="predicted"/>
<protein>
    <submittedName>
        <fullName evidence="2">Putative membrane protein</fullName>
    </submittedName>
</protein>
<gene>
    <name evidence="2" type="ORF">FHR38_004975</name>
</gene>
<keyword evidence="1" id="KW-0472">Membrane</keyword>
<organism evidence="2 3">
    <name type="scientific">Micromonospora polyrhachis</name>
    <dbReference type="NCBI Taxonomy" id="1282883"/>
    <lineage>
        <taxon>Bacteria</taxon>
        <taxon>Bacillati</taxon>
        <taxon>Actinomycetota</taxon>
        <taxon>Actinomycetes</taxon>
        <taxon>Micromonosporales</taxon>
        <taxon>Micromonosporaceae</taxon>
        <taxon>Micromonospora</taxon>
    </lineage>
</organism>
<keyword evidence="3" id="KW-1185">Reference proteome</keyword>
<dbReference type="Pfam" id="PF04240">
    <property type="entry name" value="Caroten_synth"/>
    <property type="match status" value="1"/>
</dbReference>
<feature type="transmembrane region" description="Helical" evidence="1">
    <location>
        <begin position="42"/>
        <end position="62"/>
    </location>
</feature>
<dbReference type="RefSeq" id="WP_312882390.1">
    <property type="nucleotide sequence ID" value="NZ_JACHJW010000001.1"/>
</dbReference>
<feature type="transmembrane region" description="Helical" evidence="1">
    <location>
        <begin position="184"/>
        <end position="202"/>
    </location>
</feature>
<feature type="transmembrane region" description="Helical" evidence="1">
    <location>
        <begin position="69"/>
        <end position="94"/>
    </location>
</feature>
<comment type="caution">
    <text evidence="2">The sequence shown here is derived from an EMBL/GenBank/DDBJ whole genome shotgun (WGS) entry which is preliminary data.</text>
</comment>
<evidence type="ECO:0000313" key="2">
    <source>
        <dbReference type="EMBL" id="MBB4961242.1"/>
    </source>
</evidence>
<reference evidence="2 3" key="1">
    <citation type="submission" date="2020-08" db="EMBL/GenBank/DDBJ databases">
        <title>Sequencing the genomes of 1000 actinobacteria strains.</title>
        <authorList>
            <person name="Klenk H.-P."/>
        </authorList>
    </citation>
    <scope>NUCLEOTIDE SEQUENCE [LARGE SCALE GENOMIC DNA]</scope>
    <source>
        <strain evidence="2 3">DSM 45886</strain>
    </source>
</reference>
<feature type="transmembrane region" description="Helical" evidence="1">
    <location>
        <begin position="241"/>
        <end position="260"/>
    </location>
</feature>
<evidence type="ECO:0000256" key="1">
    <source>
        <dbReference type="SAM" id="Phobius"/>
    </source>
</evidence>
<dbReference type="PANTHER" id="PTHR39419:SF1">
    <property type="entry name" value="SLL0814 PROTEIN"/>
    <property type="match status" value="1"/>
</dbReference>
<dbReference type="Proteomes" id="UP000578819">
    <property type="component" value="Unassembled WGS sequence"/>
</dbReference>
<accession>A0A7W7SVR6</accession>
<feature type="transmembrane region" description="Helical" evidence="1">
    <location>
        <begin position="214"/>
        <end position="235"/>
    </location>
</feature>
<sequence length="272" mass="28439">MTGLPATTPVIGSNRARLSWLLLVVLVVVQIGYPLTEGIDRARLTVVTVLLGYLLSVGHALVTRGPRTAGALVLITTGGGLAVEVVGIATGVPFGVYEYSGQLGPAVAGVPLVIPLAWTWMAWPAWLVAVRLTRPGFARIVLAGWALAAWDVFLDPQMVSEGYWTWRDPTPALPGVPGIPLGNYLGWLLVAVAFAGLLRLAAGPGVAVVGDADAPMYGLYLWTFASSVLAHAVFLGLPASAFWGALAMSPVAVPLAVAVARRHRAGRVRPAT</sequence>
<dbReference type="PANTHER" id="PTHR39419">
    <property type="entry name" value="SLL0814 PROTEIN"/>
    <property type="match status" value="1"/>
</dbReference>
<feature type="transmembrane region" description="Helical" evidence="1">
    <location>
        <begin position="18"/>
        <end position="36"/>
    </location>
</feature>
<dbReference type="InterPro" id="IPR007354">
    <property type="entry name" value="CruF-like"/>
</dbReference>
<feature type="transmembrane region" description="Helical" evidence="1">
    <location>
        <begin position="106"/>
        <end position="129"/>
    </location>
</feature>